<reference evidence="2" key="3">
    <citation type="submission" date="2016-07" db="EMBL/GenBank/DDBJ databases">
        <title>Evolution of pathogenesis and genome organization in the Tremellales.</title>
        <authorList>
            <person name="Cuomo C."/>
            <person name="Litvintseva A."/>
            <person name="Heitman J."/>
            <person name="Chen Y."/>
            <person name="Sun S."/>
            <person name="Springer D."/>
            <person name="Dromer F."/>
            <person name="Young S."/>
            <person name="Zeng Q."/>
            <person name="Chapman S."/>
            <person name="Gujja S."/>
            <person name="Saif S."/>
            <person name="Birren B."/>
        </authorList>
    </citation>
    <scope>NUCLEOTIDE SEQUENCE</scope>
    <source>
        <strain evidence="2">CBS 10737</strain>
    </source>
</reference>
<dbReference type="InterPro" id="IPR029062">
    <property type="entry name" value="Class_I_gatase-like"/>
</dbReference>
<dbReference type="AlphaFoldDB" id="A0A1B9HTK9"/>
<dbReference type="SUPFAM" id="SSF52317">
    <property type="entry name" value="Class I glutamine amidotransferase-like"/>
    <property type="match status" value="1"/>
</dbReference>
<dbReference type="STRING" id="1296096.A0A1B9HTK9"/>
<proteinExistence type="predicted"/>
<evidence type="ECO:0000313" key="2">
    <source>
        <dbReference type="EMBL" id="OCF46608.1"/>
    </source>
</evidence>
<reference evidence="2" key="1">
    <citation type="submission" date="2013-07" db="EMBL/GenBank/DDBJ databases">
        <title>The Genome Sequence of Cryptococcus pinus CBS10737.</title>
        <authorList>
            <consortium name="The Broad Institute Genome Sequencing Platform"/>
            <person name="Cuomo C."/>
            <person name="Litvintseva A."/>
            <person name="Chen Y."/>
            <person name="Heitman J."/>
            <person name="Sun S."/>
            <person name="Springer D."/>
            <person name="Dromer F."/>
            <person name="Young S.K."/>
            <person name="Zeng Q."/>
            <person name="Gargeya S."/>
            <person name="Fitzgerald M."/>
            <person name="Abouelleil A."/>
            <person name="Alvarado L."/>
            <person name="Berlin A.M."/>
            <person name="Chapman S.B."/>
            <person name="Dewar J."/>
            <person name="Goldberg J."/>
            <person name="Griggs A."/>
            <person name="Gujja S."/>
            <person name="Hansen M."/>
            <person name="Howarth C."/>
            <person name="Imamovic A."/>
            <person name="Larimer J."/>
            <person name="McCowan C."/>
            <person name="Murphy C."/>
            <person name="Pearson M."/>
            <person name="Priest M."/>
            <person name="Roberts A."/>
            <person name="Saif S."/>
            <person name="Shea T."/>
            <person name="Sykes S."/>
            <person name="Wortman J."/>
            <person name="Nusbaum C."/>
            <person name="Birren B."/>
        </authorList>
    </citation>
    <scope>NUCLEOTIDE SEQUENCE [LARGE SCALE GENOMIC DNA]</scope>
    <source>
        <strain evidence="2">CBS 10737</strain>
    </source>
</reference>
<dbReference type="PANTHER" id="PTHR42695">
    <property type="entry name" value="GLUTAMINE AMIDOTRANSFERASE YLR126C-RELATED"/>
    <property type="match status" value="1"/>
</dbReference>
<evidence type="ECO:0000259" key="1">
    <source>
        <dbReference type="Pfam" id="PF00117"/>
    </source>
</evidence>
<gene>
    <name evidence="2" type="ORF">I206_07461</name>
    <name evidence="3" type="ORF">I206_106648</name>
</gene>
<organism evidence="2">
    <name type="scientific">Kwoniella pini CBS 10737</name>
    <dbReference type="NCBI Taxonomy" id="1296096"/>
    <lineage>
        <taxon>Eukaryota</taxon>
        <taxon>Fungi</taxon>
        <taxon>Dikarya</taxon>
        <taxon>Basidiomycota</taxon>
        <taxon>Agaricomycotina</taxon>
        <taxon>Tremellomycetes</taxon>
        <taxon>Tremellales</taxon>
        <taxon>Cryptococcaceae</taxon>
        <taxon>Kwoniella</taxon>
    </lineage>
</organism>
<dbReference type="GO" id="GO:0005829">
    <property type="term" value="C:cytosol"/>
    <property type="evidence" value="ECO:0007669"/>
    <property type="project" value="TreeGrafter"/>
</dbReference>
<dbReference type="OrthoDB" id="92161at2759"/>
<accession>A0A1B9HTK9</accession>
<dbReference type="InterPro" id="IPR017926">
    <property type="entry name" value="GATASE"/>
</dbReference>
<name>A0A1B9HTK9_9TREE</name>
<dbReference type="KEGG" id="kpin:30175830"/>
<dbReference type="Proteomes" id="UP000094020">
    <property type="component" value="Chromosome 9"/>
</dbReference>
<dbReference type="EMBL" id="KI894016">
    <property type="protein sequence ID" value="OCF46608.1"/>
    <property type="molecule type" value="Genomic_DNA"/>
</dbReference>
<dbReference type="PANTHER" id="PTHR42695:SF5">
    <property type="entry name" value="GLUTAMINE AMIDOTRANSFERASE YLR126C-RELATED"/>
    <property type="match status" value="1"/>
</dbReference>
<feature type="domain" description="Glutamine amidotransferase" evidence="1">
    <location>
        <begin position="77"/>
        <end position="245"/>
    </location>
</feature>
<reference evidence="3" key="4">
    <citation type="submission" date="2024-02" db="EMBL/GenBank/DDBJ databases">
        <title>Comparative genomics of Cryptococcus and Kwoniella reveals pathogenesis evolution and contrasting modes of karyotype evolution via chromosome fusion or intercentromeric recombination.</title>
        <authorList>
            <person name="Coelho M.A."/>
            <person name="David-Palma M."/>
            <person name="Shea T."/>
            <person name="Bowers K."/>
            <person name="McGinley-Smith S."/>
            <person name="Mohammad A.W."/>
            <person name="Gnirke A."/>
            <person name="Yurkov A.M."/>
            <person name="Nowrousian M."/>
            <person name="Sun S."/>
            <person name="Cuomo C.A."/>
            <person name="Heitman J."/>
        </authorList>
    </citation>
    <scope>NUCLEOTIDE SEQUENCE</scope>
    <source>
        <strain evidence="3">CBS 10737</strain>
    </source>
</reference>
<dbReference type="EMBL" id="CP144527">
    <property type="protein sequence ID" value="WWC72684.1"/>
    <property type="molecule type" value="Genomic_DNA"/>
</dbReference>
<dbReference type="CDD" id="cd01741">
    <property type="entry name" value="GATase1_1"/>
    <property type="match status" value="1"/>
</dbReference>
<dbReference type="GO" id="GO:0005634">
    <property type="term" value="C:nucleus"/>
    <property type="evidence" value="ECO:0007669"/>
    <property type="project" value="TreeGrafter"/>
</dbReference>
<reference evidence="3" key="2">
    <citation type="submission" date="2013-07" db="EMBL/GenBank/DDBJ databases">
        <authorList>
            <consortium name="The Broad Institute Genome Sequencing Platform"/>
            <person name="Cuomo C."/>
            <person name="Litvintseva A."/>
            <person name="Chen Y."/>
            <person name="Heitman J."/>
            <person name="Sun S."/>
            <person name="Springer D."/>
            <person name="Dromer F."/>
            <person name="Young S.K."/>
            <person name="Zeng Q."/>
            <person name="Gargeya S."/>
            <person name="Fitzgerald M."/>
            <person name="Abouelleil A."/>
            <person name="Alvarado L."/>
            <person name="Berlin A.M."/>
            <person name="Chapman S.B."/>
            <person name="Dewar J."/>
            <person name="Goldberg J."/>
            <person name="Griggs A."/>
            <person name="Gujja S."/>
            <person name="Hansen M."/>
            <person name="Howarth C."/>
            <person name="Imamovic A."/>
            <person name="Larimer J."/>
            <person name="McCowan C."/>
            <person name="Murphy C."/>
            <person name="Pearson M."/>
            <person name="Priest M."/>
            <person name="Roberts A."/>
            <person name="Saif S."/>
            <person name="Shea T."/>
            <person name="Sykes S."/>
            <person name="Wortman J."/>
            <person name="Nusbaum C."/>
            <person name="Birren B."/>
        </authorList>
    </citation>
    <scope>NUCLEOTIDE SEQUENCE</scope>
    <source>
        <strain evidence="3">CBS 10737</strain>
    </source>
</reference>
<protein>
    <submittedName>
        <fullName evidence="2">Cytoplasmic protein</fullName>
    </submittedName>
</protein>
<sequence length="305" mass="34231">MTKRTIRVALLINDTPVPAVIREDGTYYDIYKRWLLQSLSTYPDPIIAKNTELIIDGYDVVDKREYPTEERLLPNAKDGYDAVILTGSKHTAHDSTNPFIPPLVSFMRRLTASPQYLHLKFIGICFGHQILSLALGGDCVSGQNGWEVGVYGCDLTEEGKKWWTWTGDQAEKKEVAGQGGDDRVYVEQMHRDHVPSLPPSCHLLLSTQRYPVHSFIKYYPASLPQNPVAQILTVQGHPEFTPEIVDHVIDARSATGIFDENVTKEARRRAGGKGHGGEGFGRVGWSVWRVLLQHIPVQDNNSIDQ</sequence>
<evidence type="ECO:0000313" key="4">
    <source>
        <dbReference type="Proteomes" id="UP000094020"/>
    </source>
</evidence>
<keyword evidence="4" id="KW-1185">Reference proteome</keyword>
<dbReference type="InterPro" id="IPR044992">
    <property type="entry name" value="ChyE-like"/>
</dbReference>
<dbReference type="Pfam" id="PF00117">
    <property type="entry name" value="GATase"/>
    <property type="match status" value="1"/>
</dbReference>
<evidence type="ECO:0000313" key="3">
    <source>
        <dbReference type="EMBL" id="WWC72684.1"/>
    </source>
</evidence>
<dbReference type="RefSeq" id="XP_019007827.1">
    <property type="nucleotide sequence ID" value="XM_019159155.1"/>
</dbReference>
<dbReference type="Gene3D" id="3.40.50.880">
    <property type="match status" value="1"/>
</dbReference>
<dbReference type="GeneID" id="30175830"/>